<evidence type="ECO:0000313" key="5">
    <source>
        <dbReference type="Proteomes" id="UP001055634"/>
    </source>
</evidence>
<dbReference type="GO" id="GO:0004045">
    <property type="term" value="F:peptidyl-tRNA hydrolase activity"/>
    <property type="evidence" value="ECO:0007669"/>
    <property type="project" value="UniProtKB-EC"/>
</dbReference>
<accession>A0A9E7N4R6</accession>
<comment type="catalytic activity">
    <reaction evidence="3">
        <text>an N-acyl-L-alpha-aminoacyl-tRNA + H2O = an N-acyl-L-amino acid + a tRNA + H(+)</text>
        <dbReference type="Rhea" id="RHEA:54448"/>
        <dbReference type="Rhea" id="RHEA-COMP:10123"/>
        <dbReference type="Rhea" id="RHEA-COMP:13883"/>
        <dbReference type="ChEBI" id="CHEBI:15377"/>
        <dbReference type="ChEBI" id="CHEBI:15378"/>
        <dbReference type="ChEBI" id="CHEBI:59874"/>
        <dbReference type="ChEBI" id="CHEBI:78442"/>
        <dbReference type="ChEBI" id="CHEBI:138191"/>
        <dbReference type="EC" id="3.1.1.29"/>
    </reaction>
</comment>
<dbReference type="InterPro" id="IPR002833">
    <property type="entry name" value="PTH2"/>
</dbReference>
<evidence type="ECO:0000256" key="1">
    <source>
        <dbReference type="ARBA" id="ARBA00013260"/>
    </source>
</evidence>
<gene>
    <name evidence="4" type="ORF">GURKE_01400</name>
</gene>
<dbReference type="InterPro" id="IPR023476">
    <property type="entry name" value="Pep_tRNA_hydro_II_dom_sf"/>
</dbReference>
<sequence>MTDATAFEAAEHAADPEFTLYLLMRNDLASMNPGKACAQAHHAGTQVALKDWKTWSTKHQNWFGKWQQQADGFGTVLCMGVNERVMRRVLEVASKINVPHGVIHDPTYPLLDGDSFHLIPLDTCAYVFGPKALLAAATHALDLHP</sequence>
<protein>
    <recommendedName>
        <fullName evidence="1">peptidyl-tRNA hydrolase</fullName>
        <ecNumber evidence="1">3.1.1.29</ecNumber>
    </recommendedName>
</protein>
<dbReference type="Pfam" id="PF01981">
    <property type="entry name" value="PTH2"/>
    <property type="match status" value="1"/>
</dbReference>
<dbReference type="EMBL" id="ON529850">
    <property type="protein sequence ID" value="UTC28171.1"/>
    <property type="molecule type" value="Genomic_DNA"/>
</dbReference>
<name>A0A9E7N4R6_9CAUD</name>
<dbReference type="Gene3D" id="3.40.1490.10">
    <property type="entry name" value="Bit1"/>
    <property type="match status" value="1"/>
</dbReference>
<keyword evidence="2 4" id="KW-0378">Hydrolase</keyword>
<dbReference type="SUPFAM" id="SSF102462">
    <property type="entry name" value="Peptidyl-tRNA hydrolase II"/>
    <property type="match status" value="1"/>
</dbReference>
<organism evidence="4 5">
    <name type="scientific">Brevundimonas phage vB_BpoS-Gurke</name>
    <dbReference type="NCBI Taxonomy" id="2948599"/>
    <lineage>
        <taxon>Viruses</taxon>
        <taxon>Duplodnaviria</taxon>
        <taxon>Heunggongvirae</taxon>
        <taxon>Uroviricota</taxon>
        <taxon>Caudoviricetes</taxon>
        <taxon>Jeanschmidtviridae</taxon>
        <taxon>Kikimoravirus</taxon>
        <taxon>Kikimoravirus gurke</taxon>
    </lineage>
</organism>
<keyword evidence="5" id="KW-1185">Reference proteome</keyword>
<dbReference type="Proteomes" id="UP001055634">
    <property type="component" value="Segment"/>
</dbReference>
<evidence type="ECO:0000256" key="2">
    <source>
        <dbReference type="ARBA" id="ARBA00022801"/>
    </source>
</evidence>
<proteinExistence type="predicted"/>
<evidence type="ECO:0000313" key="4">
    <source>
        <dbReference type="EMBL" id="UTC28171.1"/>
    </source>
</evidence>
<reference evidence="4" key="1">
    <citation type="submission" date="2022-04" db="EMBL/GenBank/DDBJ databases">
        <authorList>
            <person name="Friedrich I."/>
            <person name="Schneider D."/>
            <person name="Poehlein A."/>
            <person name="Hertel R."/>
            <person name="Daniel R."/>
        </authorList>
    </citation>
    <scope>NUCLEOTIDE SEQUENCE</scope>
</reference>
<dbReference type="EC" id="3.1.1.29" evidence="1"/>
<evidence type="ECO:0000256" key="3">
    <source>
        <dbReference type="ARBA" id="ARBA00048707"/>
    </source>
</evidence>